<gene>
    <name evidence="10" type="ORF">KI387_004830</name>
</gene>
<evidence type="ECO:0000256" key="1">
    <source>
        <dbReference type="ARBA" id="ARBA00022670"/>
    </source>
</evidence>
<dbReference type="Gene3D" id="2.130.10.10">
    <property type="entry name" value="YVTN repeat-like/Quinoprotein amine dehydrogenase"/>
    <property type="match status" value="1"/>
</dbReference>
<feature type="region of interest" description="Disordered" evidence="8">
    <location>
        <begin position="349"/>
        <end position="387"/>
    </location>
</feature>
<dbReference type="GO" id="GO:0005737">
    <property type="term" value="C:cytoplasm"/>
    <property type="evidence" value="ECO:0007669"/>
    <property type="project" value="TreeGrafter"/>
</dbReference>
<keyword evidence="11" id="KW-1185">Reference proteome</keyword>
<dbReference type="InterPro" id="IPR043502">
    <property type="entry name" value="DNA/RNA_pol_sf"/>
</dbReference>
<dbReference type="InterPro" id="IPR043128">
    <property type="entry name" value="Rev_trsase/Diguanyl_cyclase"/>
</dbReference>
<dbReference type="Pfam" id="PF23581">
    <property type="entry name" value="DUF7135"/>
    <property type="match status" value="1"/>
</dbReference>
<organism evidence="10 11">
    <name type="scientific">Taxus chinensis</name>
    <name type="common">Chinese yew</name>
    <name type="synonym">Taxus wallichiana var. chinensis</name>
    <dbReference type="NCBI Taxonomy" id="29808"/>
    <lineage>
        <taxon>Eukaryota</taxon>
        <taxon>Viridiplantae</taxon>
        <taxon>Streptophyta</taxon>
        <taxon>Embryophyta</taxon>
        <taxon>Tracheophyta</taxon>
        <taxon>Spermatophyta</taxon>
        <taxon>Pinopsida</taxon>
        <taxon>Pinidae</taxon>
        <taxon>Conifers II</taxon>
        <taxon>Cupressales</taxon>
        <taxon>Taxaceae</taxon>
        <taxon>Taxus</taxon>
    </lineage>
</organism>
<dbReference type="GO" id="GO:0003964">
    <property type="term" value="F:RNA-directed DNA polymerase activity"/>
    <property type="evidence" value="ECO:0007669"/>
    <property type="project" value="UniProtKB-KW"/>
</dbReference>
<dbReference type="FunFam" id="3.30.70.270:FF:000020">
    <property type="entry name" value="Transposon Tf2-6 polyprotein-like Protein"/>
    <property type="match status" value="1"/>
</dbReference>
<dbReference type="SUPFAM" id="SSF56672">
    <property type="entry name" value="DNA/RNA polymerases"/>
    <property type="match status" value="1"/>
</dbReference>
<dbReference type="InterPro" id="IPR041577">
    <property type="entry name" value="RT_RNaseH_2"/>
</dbReference>
<evidence type="ECO:0000256" key="6">
    <source>
        <dbReference type="ARBA" id="ARBA00022801"/>
    </source>
</evidence>
<feature type="compositionally biased region" description="Acidic residues" evidence="8">
    <location>
        <begin position="555"/>
        <end position="571"/>
    </location>
</feature>
<dbReference type="Gene3D" id="3.10.10.10">
    <property type="entry name" value="HIV Type 1 Reverse Transcriptase, subunit A, domain 1"/>
    <property type="match status" value="1"/>
</dbReference>
<evidence type="ECO:0000256" key="5">
    <source>
        <dbReference type="ARBA" id="ARBA00022759"/>
    </source>
</evidence>
<evidence type="ECO:0000259" key="9">
    <source>
        <dbReference type="PROSITE" id="PS50878"/>
    </source>
</evidence>
<feature type="region of interest" description="Disordered" evidence="8">
    <location>
        <begin position="555"/>
        <end position="578"/>
    </location>
</feature>
<sequence>MVQEMLKAGIIRHSQSEYSSPVVMVRKKDETWRMCPNYRELNKCTIKDKFPIPVIDDLLDELHGAIYFTKLDLRSGYHQIRIKEEDVHKMTFRTHEGHYEFLVMPFGLKNASSTFQSLMNTVFRPFLRKIVLVFFDDILIYSKTWEEHLQHVNKVLEVLEKHTLYAKPSKCSFGVQEVEYLGHIVSHEGVKVDPLKIKAMVEWPRPKTLKNLRGFLRLTRSYRRFVWGYGRITTPLTALLKKYAFHWTNVATKPFEQLKEAMCNTPVLATPNFSTTFIVECDTLGSGLGAVLMPEGRPIAFESCQFKGKYLLKPIYDKEMMAILHAVKQWRRYLMGRHFKYPIQSSDMGAGHSRVDELESSSSEGEEETSSSVGSESSNHRSNSATSELGAKLNSLSLDNAQASNNAQLVKLYKHIGGNAPNAKWVVAEKMAGFRFFREGDNDEDGSDEEEEDNWRMEKMRGGFRSWVLKVGSTVKGRIDDRLQMRFCDEQLRADFVNQGVWAVKFFSPEVYRGFVARFQNCLFENTYLLEATEENKVKVFGKDFMGWANPEAADDSVWEDAEESLGEEEEEKKKRGRDLTEEFVEDITGGIQSLTIGGLDHSFLVNESGIEALKNSPQGLHGKGMAVKFRKGEFGGGGVGGSYFATPKKGMLMKAESNMILMSPAKQSMPHAAGVHQLDIETGKIVTEWKFEKDGTPITMRDVTNDNKGAQLDPSESTFLGLDDNRLCRWDMRDRVGAVQQINSPVLGWAEGHQFSRGTNFQCFATSGDGSIVVGSSDGKIRLYGKTSMRQAKTAFPGLGSPITHVDVTYDGKWILGTTDTYLILISTVFTDKDGKTKTGFSGRMGNRIAAPRLLKLTPVHAHLAGKKNKLHGGQFSWVTEGGRQERHLVASIGNFSIIWNFKQVKNSNHECYRTQEGLRSCYCYKIVPKDESIVDSRFMHDNYAISNSPEAPLVVATPMKVSSFSIGPGQ</sequence>
<dbReference type="SUPFAM" id="SSF63829">
    <property type="entry name" value="Calcium-dependent phosphotriesterase"/>
    <property type="match status" value="1"/>
</dbReference>
<keyword evidence="4" id="KW-0540">Nuclease</keyword>
<evidence type="ECO:0000256" key="7">
    <source>
        <dbReference type="ARBA" id="ARBA00022918"/>
    </source>
</evidence>
<dbReference type="CDD" id="cd01647">
    <property type="entry name" value="RT_LTR"/>
    <property type="match status" value="1"/>
</dbReference>
<dbReference type="InterPro" id="IPR015943">
    <property type="entry name" value="WD40/YVTN_repeat-like_dom_sf"/>
</dbReference>
<comment type="caution">
    <text evidence="10">The sequence shown here is derived from an EMBL/GenBank/DDBJ whole genome shotgun (WGS) entry which is preliminary data.</text>
</comment>
<dbReference type="Pfam" id="PF00078">
    <property type="entry name" value="RVT_1"/>
    <property type="match status" value="1"/>
</dbReference>
<dbReference type="OMA" id="YGMEATE"/>
<dbReference type="GO" id="GO:0005634">
    <property type="term" value="C:nucleus"/>
    <property type="evidence" value="ECO:0007669"/>
    <property type="project" value="TreeGrafter"/>
</dbReference>
<name>A0AA38LKP9_TAXCH</name>
<dbReference type="Proteomes" id="UP000824469">
    <property type="component" value="Unassembled WGS sequence"/>
</dbReference>
<dbReference type="InterPro" id="IPR055559">
    <property type="entry name" value="CYPRO4_DUF7135"/>
</dbReference>
<dbReference type="FunFam" id="2.130.10.10:FF:000663">
    <property type="entry name" value="Vacuolar import/degradation Vid27-related protein"/>
    <property type="match status" value="1"/>
</dbReference>
<evidence type="ECO:0000313" key="11">
    <source>
        <dbReference type="Proteomes" id="UP000824469"/>
    </source>
</evidence>
<proteinExistence type="predicted"/>
<dbReference type="GO" id="GO:0004519">
    <property type="term" value="F:endonuclease activity"/>
    <property type="evidence" value="ECO:0007669"/>
    <property type="project" value="UniProtKB-KW"/>
</dbReference>
<dbReference type="GO" id="GO:0006508">
    <property type="term" value="P:proteolysis"/>
    <property type="evidence" value="ECO:0007669"/>
    <property type="project" value="UniProtKB-KW"/>
</dbReference>
<keyword evidence="1" id="KW-0645">Protease</keyword>
<keyword evidence="7" id="KW-0695">RNA-directed DNA polymerase</keyword>
<dbReference type="Pfam" id="PF17919">
    <property type="entry name" value="RT_RNaseH_2"/>
    <property type="match status" value="1"/>
</dbReference>
<dbReference type="PROSITE" id="PS50878">
    <property type="entry name" value="RT_POL"/>
    <property type="match status" value="1"/>
</dbReference>
<evidence type="ECO:0000313" key="10">
    <source>
        <dbReference type="EMBL" id="KAH9324652.1"/>
    </source>
</evidence>
<dbReference type="FunFam" id="3.10.10.10:FF:000007">
    <property type="entry name" value="Retrovirus-related Pol polyprotein from transposon 17.6-like Protein"/>
    <property type="match status" value="1"/>
</dbReference>
<dbReference type="InterPro" id="IPR000477">
    <property type="entry name" value="RT_dom"/>
</dbReference>
<keyword evidence="5" id="KW-0255">Endonuclease</keyword>
<feature type="compositionally biased region" description="Low complexity" evidence="8">
    <location>
        <begin position="370"/>
        <end position="387"/>
    </location>
</feature>
<evidence type="ECO:0000256" key="3">
    <source>
        <dbReference type="ARBA" id="ARBA00022695"/>
    </source>
</evidence>
<feature type="domain" description="Reverse transcriptase" evidence="9">
    <location>
        <begin position="6"/>
        <end position="185"/>
    </location>
</feature>
<evidence type="ECO:0000256" key="4">
    <source>
        <dbReference type="ARBA" id="ARBA00022722"/>
    </source>
</evidence>
<dbReference type="Gene3D" id="3.30.70.270">
    <property type="match status" value="2"/>
</dbReference>
<protein>
    <recommendedName>
        <fullName evidence="9">Reverse transcriptase domain-containing protein</fullName>
    </recommendedName>
</protein>
<dbReference type="PANTHER" id="PTHR31913:SF0">
    <property type="entry name" value="VACUOLAR IMPORT AND DEGRADATION PROTEIN 27"/>
    <property type="match status" value="1"/>
</dbReference>
<keyword evidence="2" id="KW-0808">Transferase</keyword>
<reference evidence="10 11" key="1">
    <citation type="journal article" date="2021" name="Nat. Plants">
        <title>The Taxus genome provides insights into paclitaxel biosynthesis.</title>
        <authorList>
            <person name="Xiong X."/>
            <person name="Gou J."/>
            <person name="Liao Q."/>
            <person name="Li Y."/>
            <person name="Zhou Q."/>
            <person name="Bi G."/>
            <person name="Li C."/>
            <person name="Du R."/>
            <person name="Wang X."/>
            <person name="Sun T."/>
            <person name="Guo L."/>
            <person name="Liang H."/>
            <person name="Lu P."/>
            <person name="Wu Y."/>
            <person name="Zhang Z."/>
            <person name="Ro D.K."/>
            <person name="Shang Y."/>
            <person name="Huang S."/>
            <person name="Yan J."/>
        </authorList>
    </citation>
    <scope>NUCLEOTIDE SEQUENCE [LARGE SCALE GENOMIC DNA]</scope>
    <source>
        <strain evidence="10">Ta-2019</strain>
    </source>
</reference>
<dbReference type="PANTHER" id="PTHR31913">
    <property type="entry name" value="VACUOLAR IMPORT AND DEGRADATION PROTEIN 27"/>
    <property type="match status" value="1"/>
</dbReference>
<dbReference type="AlphaFoldDB" id="A0AA38LKP9"/>
<dbReference type="GO" id="GO:0008233">
    <property type="term" value="F:peptidase activity"/>
    <property type="evidence" value="ECO:0007669"/>
    <property type="project" value="UniProtKB-KW"/>
</dbReference>
<evidence type="ECO:0000256" key="2">
    <source>
        <dbReference type="ARBA" id="ARBA00022679"/>
    </source>
</evidence>
<accession>A0AA38LKP9</accession>
<dbReference type="InterPro" id="IPR040458">
    <property type="entry name" value="Vid27"/>
</dbReference>
<evidence type="ECO:0000256" key="8">
    <source>
        <dbReference type="SAM" id="MobiDB-lite"/>
    </source>
</evidence>
<dbReference type="Pfam" id="PF08553">
    <property type="entry name" value="VID27"/>
    <property type="match status" value="1"/>
</dbReference>
<dbReference type="EMBL" id="JAHRHJ020000002">
    <property type="protein sequence ID" value="KAH9324652.1"/>
    <property type="molecule type" value="Genomic_DNA"/>
</dbReference>
<dbReference type="InterPro" id="IPR013863">
    <property type="entry name" value="VID27_C"/>
</dbReference>
<keyword evidence="6" id="KW-0378">Hydrolase</keyword>
<keyword evidence="3" id="KW-0548">Nucleotidyltransferase</keyword>